<evidence type="ECO:0000256" key="1">
    <source>
        <dbReference type="ARBA" id="ARBA00001946"/>
    </source>
</evidence>
<dbReference type="PANTHER" id="PTHR44757">
    <property type="entry name" value="DIGUANYLATE CYCLASE DGCP"/>
    <property type="match status" value="1"/>
</dbReference>
<dbReference type="InterPro" id="IPR029787">
    <property type="entry name" value="Nucleotide_cyclase"/>
</dbReference>
<dbReference type="InterPro" id="IPR046342">
    <property type="entry name" value="CBS_dom_sf"/>
</dbReference>
<comment type="subcellular location">
    <subcellularLocation>
        <location evidence="2">Cell inner membrane</location>
    </subcellularLocation>
</comment>
<keyword evidence="3" id="KW-0129">CBS domain</keyword>
<dbReference type="FunFam" id="3.30.70.270:FF:000001">
    <property type="entry name" value="Diguanylate cyclase domain protein"/>
    <property type="match status" value="1"/>
</dbReference>
<dbReference type="Gene3D" id="3.30.450.20">
    <property type="entry name" value="PAS domain"/>
    <property type="match status" value="1"/>
</dbReference>
<dbReference type="SUPFAM" id="SSF55073">
    <property type="entry name" value="Nucleotide cyclase"/>
    <property type="match status" value="1"/>
</dbReference>
<reference evidence="8" key="1">
    <citation type="journal article" date="2014" name="Int. J. Syst. Evol. Microbiol.">
        <title>Complete genome sequence of Corynebacterium casei LMG S-19264T (=DSM 44701T), isolated from a smear-ripened cheese.</title>
        <authorList>
            <consortium name="US DOE Joint Genome Institute (JGI-PGF)"/>
            <person name="Walter F."/>
            <person name="Albersmeier A."/>
            <person name="Kalinowski J."/>
            <person name="Ruckert C."/>
        </authorList>
    </citation>
    <scope>NUCLEOTIDE SEQUENCE</scope>
    <source>
        <strain evidence="8">JCM 30078</strain>
    </source>
</reference>
<evidence type="ECO:0000256" key="2">
    <source>
        <dbReference type="ARBA" id="ARBA00004533"/>
    </source>
</evidence>
<evidence type="ECO:0000259" key="5">
    <source>
        <dbReference type="PROSITE" id="PS50883"/>
    </source>
</evidence>
<feature type="domain" description="PAC" evidence="4">
    <location>
        <begin position="212"/>
        <end position="264"/>
    </location>
</feature>
<dbReference type="Gene3D" id="3.20.20.450">
    <property type="entry name" value="EAL domain"/>
    <property type="match status" value="1"/>
</dbReference>
<evidence type="ECO:0000259" key="7">
    <source>
        <dbReference type="PROSITE" id="PS51371"/>
    </source>
</evidence>
<dbReference type="Pfam" id="PF00571">
    <property type="entry name" value="CBS"/>
    <property type="match status" value="1"/>
</dbReference>
<dbReference type="SUPFAM" id="SSF54631">
    <property type="entry name" value="CBS-domain pair"/>
    <property type="match status" value="1"/>
</dbReference>
<dbReference type="AlphaFoldDB" id="A0A917PN98"/>
<evidence type="ECO:0000259" key="4">
    <source>
        <dbReference type="PROSITE" id="PS50113"/>
    </source>
</evidence>
<dbReference type="InterPro" id="IPR001610">
    <property type="entry name" value="PAC"/>
</dbReference>
<dbReference type="RefSeq" id="WP_188982043.1">
    <property type="nucleotide sequence ID" value="NZ_BMPO01000002.1"/>
</dbReference>
<dbReference type="GO" id="GO:0003824">
    <property type="term" value="F:catalytic activity"/>
    <property type="evidence" value="ECO:0007669"/>
    <property type="project" value="UniProtKB-ARBA"/>
</dbReference>
<evidence type="ECO:0000313" key="9">
    <source>
        <dbReference type="Proteomes" id="UP000635983"/>
    </source>
</evidence>
<dbReference type="GO" id="GO:0005886">
    <property type="term" value="C:plasma membrane"/>
    <property type="evidence" value="ECO:0007669"/>
    <property type="project" value="UniProtKB-SubCell"/>
</dbReference>
<reference evidence="8" key="2">
    <citation type="submission" date="2020-09" db="EMBL/GenBank/DDBJ databases">
        <authorList>
            <person name="Sun Q."/>
            <person name="Ohkuma M."/>
        </authorList>
    </citation>
    <scope>NUCLEOTIDE SEQUENCE</scope>
    <source>
        <strain evidence="8">JCM 30078</strain>
    </source>
</reference>
<feature type="domain" description="EAL" evidence="5">
    <location>
        <begin position="438"/>
        <end position="690"/>
    </location>
</feature>
<dbReference type="InterPro" id="IPR000644">
    <property type="entry name" value="CBS_dom"/>
</dbReference>
<protein>
    <recommendedName>
        <fullName evidence="10">Diguanylate cyclase</fullName>
    </recommendedName>
</protein>
<feature type="domain" description="GGDEF" evidence="6">
    <location>
        <begin position="296"/>
        <end position="429"/>
    </location>
</feature>
<dbReference type="PROSITE" id="PS50113">
    <property type="entry name" value="PAC"/>
    <property type="match status" value="1"/>
</dbReference>
<proteinExistence type="predicted"/>
<evidence type="ECO:0000256" key="3">
    <source>
        <dbReference type="PROSITE-ProRule" id="PRU00703"/>
    </source>
</evidence>
<comment type="cofactor">
    <cofactor evidence="1">
        <name>Mg(2+)</name>
        <dbReference type="ChEBI" id="CHEBI:18420"/>
    </cofactor>
</comment>
<dbReference type="CDD" id="cd01948">
    <property type="entry name" value="EAL"/>
    <property type="match status" value="1"/>
</dbReference>
<dbReference type="SMART" id="SM00086">
    <property type="entry name" value="PAC"/>
    <property type="match status" value="1"/>
</dbReference>
<evidence type="ECO:0000259" key="6">
    <source>
        <dbReference type="PROSITE" id="PS50887"/>
    </source>
</evidence>
<dbReference type="InterPro" id="IPR000700">
    <property type="entry name" value="PAS-assoc_C"/>
</dbReference>
<dbReference type="Proteomes" id="UP000635983">
    <property type="component" value="Unassembled WGS sequence"/>
</dbReference>
<dbReference type="SUPFAM" id="SSF55785">
    <property type="entry name" value="PYP-like sensor domain (PAS domain)"/>
    <property type="match status" value="1"/>
</dbReference>
<dbReference type="SMART" id="SM00052">
    <property type="entry name" value="EAL"/>
    <property type="match status" value="1"/>
</dbReference>
<dbReference type="InterPro" id="IPR035965">
    <property type="entry name" value="PAS-like_dom_sf"/>
</dbReference>
<dbReference type="SMART" id="SM00267">
    <property type="entry name" value="GGDEF"/>
    <property type="match status" value="1"/>
</dbReference>
<dbReference type="InterPro" id="IPR001633">
    <property type="entry name" value="EAL_dom"/>
</dbReference>
<dbReference type="InterPro" id="IPR000014">
    <property type="entry name" value="PAS"/>
</dbReference>
<dbReference type="PROSITE" id="PS50887">
    <property type="entry name" value="GGDEF"/>
    <property type="match status" value="1"/>
</dbReference>
<dbReference type="InterPro" id="IPR052155">
    <property type="entry name" value="Biofilm_reg_signaling"/>
</dbReference>
<evidence type="ECO:0000313" key="8">
    <source>
        <dbReference type="EMBL" id="GGJ85880.1"/>
    </source>
</evidence>
<dbReference type="CDD" id="cd01949">
    <property type="entry name" value="GGDEF"/>
    <property type="match status" value="1"/>
</dbReference>
<dbReference type="SUPFAM" id="SSF141868">
    <property type="entry name" value="EAL domain-like"/>
    <property type="match status" value="1"/>
</dbReference>
<keyword evidence="9" id="KW-1185">Reference proteome</keyword>
<dbReference type="InterPro" id="IPR000160">
    <property type="entry name" value="GGDEF_dom"/>
</dbReference>
<sequence length="700" mass="77457">MDLAPLLKPVDPLHPSLSISAVADKLMTDQSKRLLCMPVVDDAGKPIGIVSRYRLQDIFMKRYGRDLWERRPVTDIMNPTPLLIRVDTRLEDAAEAVTTQLQHPTTEDFILVDAQGRYLGLGMVLDLLKAMARDLGRNRRVMIRAQQIVGLGSWEWQASDDVLSWSPHLNQMLGLRADLREAPLATVLSTLDAKSAAQLHEFFQVGQSQEPTTIELHLQSADGEPRIIELQGEHYRDPDNGQAQAVGTMQDITQRSLTEARLAHLASYDHLTQLPNRYLFQDRLEHAIHQADRNGTSVGLFFLDLDRFKWINDALGHAAGDELLKQVAGRLSTLVRRADTVARLGGDEFTVILEGLDDPQKAAVVAEKIAEGFAVPFQLTGRAVTVSTSVGITLYPNDAKDVETLLKCADAAMYRAKEQGRNGYFFYTAELNKEAHRRFQLEHGLRSALERDEFEVVFQPQLHTASGQLMSAEALLRWNSELGSVSPAEFIPLLEDSQLIIAVGRWVMEQACAAASAWQQTGLAGVRVAVNLSVCQLRHPEFVATVKEILARSGLEPDLLEVEITESVLLDDRGSANALLELAAMGIRVAIDDFGTGYSSLAYLKRFAVDTLKIDRTFVRDLTLDADDDAIASAVITLAHSLGITVTAEGVESVVQRRFLSERGCDHLQGYLISKPLGLDRFLNWAQTGDHGPGLQMCAF</sequence>
<dbReference type="Gene3D" id="3.10.580.10">
    <property type="entry name" value="CBS-domain"/>
    <property type="match status" value="1"/>
</dbReference>
<dbReference type="CDD" id="cd00130">
    <property type="entry name" value="PAS"/>
    <property type="match status" value="1"/>
</dbReference>
<evidence type="ECO:0008006" key="10">
    <source>
        <dbReference type="Google" id="ProtNLM"/>
    </source>
</evidence>
<dbReference type="EMBL" id="BMPO01000002">
    <property type="protein sequence ID" value="GGJ85880.1"/>
    <property type="molecule type" value="Genomic_DNA"/>
</dbReference>
<dbReference type="NCBIfam" id="TIGR00254">
    <property type="entry name" value="GGDEF"/>
    <property type="match status" value="1"/>
</dbReference>
<dbReference type="Pfam" id="PF00563">
    <property type="entry name" value="EAL"/>
    <property type="match status" value="1"/>
</dbReference>
<name>A0A917PN98_9PSED</name>
<dbReference type="Pfam" id="PF00990">
    <property type="entry name" value="GGDEF"/>
    <property type="match status" value="1"/>
</dbReference>
<dbReference type="InterPro" id="IPR035919">
    <property type="entry name" value="EAL_sf"/>
</dbReference>
<feature type="domain" description="CBS" evidence="7">
    <location>
        <begin position="6"/>
        <end position="67"/>
    </location>
</feature>
<dbReference type="NCBIfam" id="TIGR00229">
    <property type="entry name" value="sensory_box"/>
    <property type="match status" value="1"/>
</dbReference>
<accession>A0A917PN98</accession>
<dbReference type="PROSITE" id="PS50883">
    <property type="entry name" value="EAL"/>
    <property type="match status" value="1"/>
</dbReference>
<dbReference type="PROSITE" id="PS51371">
    <property type="entry name" value="CBS"/>
    <property type="match status" value="1"/>
</dbReference>
<dbReference type="PANTHER" id="PTHR44757:SF2">
    <property type="entry name" value="BIOFILM ARCHITECTURE MAINTENANCE PROTEIN MBAA"/>
    <property type="match status" value="1"/>
</dbReference>
<dbReference type="InterPro" id="IPR043128">
    <property type="entry name" value="Rev_trsase/Diguanyl_cyclase"/>
</dbReference>
<comment type="caution">
    <text evidence="8">The sequence shown here is derived from an EMBL/GenBank/DDBJ whole genome shotgun (WGS) entry which is preliminary data.</text>
</comment>
<dbReference type="Gene3D" id="3.30.70.270">
    <property type="match status" value="1"/>
</dbReference>
<gene>
    <name evidence="8" type="ORF">GCM10009304_09950</name>
</gene>
<organism evidence="8 9">
    <name type="scientific">Pseudomonas matsuisoli</name>
    <dbReference type="NCBI Taxonomy" id="1515666"/>
    <lineage>
        <taxon>Bacteria</taxon>
        <taxon>Pseudomonadati</taxon>
        <taxon>Pseudomonadota</taxon>
        <taxon>Gammaproteobacteria</taxon>
        <taxon>Pseudomonadales</taxon>
        <taxon>Pseudomonadaceae</taxon>
        <taxon>Pseudomonas</taxon>
    </lineage>
</organism>